<dbReference type="Proteomes" id="UP001165653">
    <property type="component" value="Unassembled WGS sequence"/>
</dbReference>
<dbReference type="EMBL" id="JAPDDR010000002">
    <property type="protein sequence ID" value="MCW1912716.1"/>
    <property type="molecule type" value="Genomic_DNA"/>
</dbReference>
<dbReference type="Pfam" id="PF11706">
    <property type="entry name" value="zf-CGNR"/>
    <property type="match status" value="1"/>
</dbReference>
<protein>
    <submittedName>
        <fullName evidence="2">CGNR zinc finger domain-containing protein</fullName>
    </submittedName>
</protein>
<sequence length="204" mass="22716">MKLVKTNFEGYFTGVSSAVPEFVFLGEHPALDFANTLYAPHGELEDQLRSWADVREWLRQASLDDEVGTAGDLEAVVALRSAWAREIAGMLAGKPVSKGFLKALNAALEKDHFSEAVTESLELVRSSSRLQGSDRVMAILARQIASFLTECNRDYLRQCAGHGCVLYFYDTTKNHRRQWCSAAACGNRHKVAAFRERQAKKKSS</sequence>
<gene>
    <name evidence="2" type="ORF">OJ996_03970</name>
</gene>
<dbReference type="Pfam" id="PF07336">
    <property type="entry name" value="ABATE"/>
    <property type="match status" value="1"/>
</dbReference>
<evidence type="ECO:0000313" key="2">
    <source>
        <dbReference type="EMBL" id="MCW1912716.1"/>
    </source>
</evidence>
<evidence type="ECO:0000259" key="1">
    <source>
        <dbReference type="Pfam" id="PF11706"/>
    </source>
</evidence>
<name>A0ABT3FYR5_9BACT</name>
<dbReference type="SUPFAM" id="SSF160904">
    <property type="entry name" value="Jann2411-like"/>
    <property type="match status" value="1"/>
</dbReference>
<proteinExistence type="predicted"/>
<dbReference type="RefSeq" id="WP_264511402.1">
    <property type="nucleotide sequence ID" value="NZ_JAPDDR010000002.1"/>
</dbReference>
<comment type="caution">
    <text evidence="2">The sequence shown here is derived from an EMBL/GenBank/DDBJ whole genome shotgun (WGS) entry which is preliminary data.</text>
</comment>
<dbReference type="PANTHER" id="PTHR35525:SF3">
    <property type="entry name" value="BLL6575 PROTEIN"/>
    <property type="match status" value="1"/>
</dbReference>
<dbReference type="InterPro" id="IPR010852">
    <property type="entry name" value="ABATE"/>
</dbReference>
<evidence type="ECO:0000313" key="3">
    <source>
        <dbReference type="Proteomes" id="UP001165653"/>
    </source>
</evidence>
<feature type="domain" description="Zinc finger CGNR" evidence="1">
    <location>
        <begin position="156"/>
        <end position="198"/>
    </location>
</feature>
<accession>A0ABT3FYR5</accession>
<keyword evidence="3" id="KW-1185">Reference proteome</keyword>
<dbReference type="InterPro" id="IPR023286">
    <property type="entry name" value="ABATE_dom_sf"/>
</dbReference>
<reference evidence="2" key="1">
    <citation type="submission" date="2022-10" db="EMBL/GenBank/DDBJ databases">
        <title>Luteolibacter sp. GHJ8, whole genome shotgun sequencing project.</title>
        <authorList>
            <person name="Zhao G."/>
            <person name="Shen L."/>
        </authorList>
    </citation>
    <scope>NUCLEOTIDE SEQUENCE</scope>
    <source>
        <strain evidence="2">GHJ8</strain>
    </source>
</reference>
<dbReference type="Gene3D" id="1.10.3300.10">
    <property type="entry name" value="Jann2411-like domain"/>
    <property type="match status" value="1"/>
</dbReference>
<organism evidence="2 3">
    <name type="scientific">Luteolibacter rhizosphaerae</name>
    <dbReference type="NCBI Taxonomy" id="2989719"/>
    <lineage>
        <taxon>Bacteria</taxon>
        <taxon>Pseudomonadati</taxon>
        <taxon>Verrucomicrobiota</taxon>
        <taxon>Verrucomicrobiia</taxon>
        <taxon>Verrucomicrobiales</taxon>
        <taxon>Verrucomicrobiaceae</taxon>
        <taxon>Luteolibacter</taxon>
    </lineage>
</organism>
<dbReference type="PANTHER" id="PTHR35525">
    <property type="entry name" value="BLL6575 PROTEIN"/>
    <property type="match status" value="1"/>
</dbReference>
<dbReference type="InterPro" id="IPR021005">
    <property type="entry name" value="Znf_CGNR"/>
</dbReference>